<gene>
    <name evidence="1" type="ORF">HM1_3148</name>
</gene>
<organism evidence="1 2">
    <name type="scientific">Heliobacterium modesticaldum (strain ATCC 51547 / Ice1)</name>
    <dbReference type="NCBI Taxonomy" id="498761"/>
    <lineage>
        <taxon>Bacteria</taxon>
        <taxon>Bacillati</taxon>
        <taxon>Bacillota</taxon>
        <taxon>Clostridia</taxon>
        <taxon>Eubacteriales</taxon>
        <taxon>Heliobacteriaceae</taxon>
        <taxon>Heliomicrobium</taxon>
    </lineage>
</organism>
<dbReference type="Proteomes" id="UP000008550">
    <property type="component" value="Chromosome"/>
</dbReference>
<reference evidence="1 2" key="1">
    <citation type="journal article" date="2008" name="J. Bacteriol.">
        <title>The genome of Heliobacterium modesticaldum, a phototrophic representative of the Firmicutes containing the simplest photosynthetic apparatus.</title>
        <authorList>
            <person name="Sattley W.M."/>
            <person name="Madigan M.T."/>
            <person name="Swingley W.D."/>
            <person name="Cheung P.C."/>
            <person name="Clocksin K.M."/>
            <person name="Conrad A.L."/>
            <person name="Dejesa L.C."/>
            <person name="Honchak B.M."/>
            <person name="Jung D.O."/>
            <person name="Karbach L.E."/>
            <person name="Kurdoglu A."/>
            <person name="Lahiri S."/>
            <person name="Mastrian S.D."/>
            <person name="Page L.E."/>
            <person name="Taylor H.L."/>
            <person name="Wang Z.T."/>
            <person name="Raymond J."/>
            <person name="Chen M."/>
            <person name="Blankenship R.E."/>
            <person name="Touchman J.W."/>
        </authorList>
    </citation>
    <scope>NUCLEOTIDE SEQUENCE [LARGE SCALE GENOMIC DNA]</scope>
    <source>
        <strain evidence="2">ATCC 51547 / Ice1</strain>
    </source>
</reference>
<name>B0TIG5_HELMI</name>
<dbReference type="HOGENOM" id="CLU_176938_0_0_9"/>
<accession>B0TIG5</accession>
<proteinExistence type="predicted"/>
<protein>
    <submittedName>
        <fullName evidence="1">Uncharacterized protein</fullName>
    </submittedName>
</protein>
<evidence type="ECO:0000313" key="2">
    <source>
        <dbReference type="Proteomes" id="UP000008550"/>
    </source>
</evidence>
<evidence type="ECO:0000313" key="1">
    <source>
        <dbReference type="EMBL" id="ABZ84906.1"/>
    </source>
</evidence>
<dbReference type="KEGG" id="hmo:HM1_3148"/>
<keyword evidence="2" id="KW-1185">Reference proteome</keyword>
<dbReference type="EMBL" id="CP000930">
    <property type="protein sequence ID" value="ABZ84906.1"/>
    <property type="molecule type" value="Genomic_DNA"/>
</dbReference>
<sequence>MRPYSPGGVLIVLTAALEGSIPPTPSTHRLRRGLPGYLILFAPHAFAPQRQVMSRQSPSPLGFLPISTHFTATPGIPLSSPSLKTSSFQGRPGVELRSFTSDLKVRLHALYAQ</sequence>
<dbReference type="eggNOG" id="ENOG5032W7A">
    <property type="taxonomic scope" value="Bacteria"/>
</dbReference>
<dbReference type="SMR" id="B0TIG5"/>
<dbReference type="AlphaFoldDB" id="B0TIG5"/>